<evidence type="ECO:0000256" key="1">
    <source>
        <dbReference type="ARBA" id="ARBA00023054"/>
    </source>
</evidence>
<dbReference type="InterPro" id="IPR000727">
    <property type="entry name" value="T_SNARE_dom"/>
</dbReference>
<name>A0A5A9NQR5_9TELE</name>
<dbReference type="GO" id="GO:0031629">
    <property type="term" value="P:synaptic vesicle fusion to presynaptic active zone membrane"/>
    <property type="evidence" value="ECO:0007669"/>
    <property type="project" value="TreeGrafter"/>
</dbReference>
<evidence type="ECO:0000313" key="4">
    <source>
        <dbReference type="Proteomes" id="UP000324632"/>
    </source>
</evidence>
<dbReference type="GO" id="GO:0019905">
    <property type="term" value="F:syntaxin binding"/>
    <property type="evidence" value="ECO:0007669"/>
    <property type="project" value="TreeGrafter"/>
</dbReference>
<dbReference type="Proteomes" id="UP000324632">
    <property type="component" value="Chromosome 15"/>
</dbReference>
<accession>A0A5A9NQR5</accession>
<proteinExistence type="predicted"/>
<evidence type="ECO:0000259" key="2">
    <source>
        <dbReference type="PROSITE" id="PS50192"/>
    </source>
</evidence>
<dbReference type="GO" id="GO:0005484">
    <property type="term" value="F:SNAP receptor activity"/>
    <property type="evidence" value="ECO:0007669"/>
    <property type="project" value="TreeGrafter"/>
</dbReference>
<dbReference type="SMART" id="SM00397">
    <property type="entry name" value="t_SNARE"/>
    <property type="match status" value="1"/>
</dbReference>
<keyword evidence="4" id="KW-1185">Reference proteome</keyword>
<gene>
    <name evidence="3" type="ORF">E1301_Tti011139</name>
</gene>
<feature type="domain" description="T-SNARE coiled-coil homology" evidence="2">
    <location>
        <begin position="211"/>
        <end position="273"/>
    </location>
</feature>
<dbReference type="AlphaFoldDB" id="A0A5A9NQR5"/>
<evidence type="ECO:0000313" key="3">
    <source>
        <dbReference type="EMBL" id="KAA0711299.1"/>
    </source>
</evidence>
<dbReference type="GO" id="GO:0005886">
    <property type="term" value="C:plasma membrane"/>
    <property type="evidence" value="ECO:0007669"/>
    <property type="project" value="TreeGrafter"/>
</dbReference>
<reference evidence="3 4" key="1">
    <citation type="journal article" date="2019" name="Mol. Ecol. Resour.">
        <title>Chromosome-level genome assembly of Triplophysa tibetana, a fish adapted to the harsh high-altitude environment of the Tibetan Plateau.</title>
        <authorList>
            <person name="Yang X."/>
            <person name="Liu H."/>
            <person name="Ma Z."/>
            <person name="Zou Y."/>
            <person name="Zou M."/>
            <person name="Mao Y."/>
            <person name="Li X."/>
            <person name="Wang H."/>
            <person name="Chen T."/>
            <person name="Wang W."/>
            <person name="Yang R."/>
        </authorList>
    </citation>
    <scope>NUCLEOTIDE SEQUENCE [LARGE SCALE GENOMIC DNA]</scope>
    <source>
        <strain evidence="3">TTIB1903HZAU</strain>
        <tissue evidence="3">Muscle</tissue>
    </source>
</reference>
<dbReference type="EMBL" id="SOYY01000015">
    <property type="protein sequence ID" value="KAA0711299.1"/>
    <property type="molecule type" value="Genomic_DNA"/>
</dbReference>
<sequence>MVWSGWLVGENCRFWDVGRLDAQVREVMVHVDTSVPPRSEVLITGAVEGVVDGSQGMLEPSTSLNAHCDLLVARVVYKVEQGLLPVRVINVTEDTRILKRGMKVGTLFCDAEVEEGGGDCGNPMNTVDMLLDRLRLREKGFGESEMRALDAKWGSDQDWGLGNASVRAVREVTPSEERETDDELVTAQRKDTILQVVAQLRLKGEEGISNDAQEKEIEENLEQVGSIIGILKKMAIDMNKELDTQNKTIDSITDKVEKSTDRVEAATKKAKKIIKV</sequence>
<dbReference type="PANTHER" id="PTHR19305:SF14">
    <property type="entry name" value="SYNAPTOSOMAL-ASSOCIATED PROTEIN-RELATED"/>
    <property type="match status" value="1"/>
</dbReference>
<dbReference type="SUPFAM" id="SSF58038">
    <property type="entry name" value="SNARE fusion complex"/>
    <property type="match status" value="1"/>
</dbReference>
<dbReference type="PANTHER" id="PTHR19305">
    <property type="entry name" value="SYNAPTOSOMAL ASSOCIATED PROTEIN"/>
    <property type="match status" value="1"/>
</dbReference>
<dbReference type="GO" id="GO:0016082">
    <property type="term" value="P:synaptic vesicle priming"/>
    <property type="evidence" value="ECO:0007669"/>
    <property type="project" value="TreeGrafter"/>
</dbReference>
<protein>
    <submittedName>
        <fullName evidence="3">Synaptosomal-associated protein 25-B</fullName>
    </submittedName>
</protein>
<comment type="caution">
    <text evidence="3">The sequence shown here is derived from an EMBL/GenBank/DDBJ whole genome shotgun (WGS) entry which is preliminary data.</text>
</comment>
<dbReference type="Gene3D" id="1.20.5.110">
    <property type="match status" value="1"/>
</dbReference>
<dbReference type="GO" id="GO:0098793">
    <property type="term" value="C:presynapse"/>
    <property type="evidence" value="ECO:0007669"/>
    <property type="project" value="GOC"/>
</dbReference>
<dbReference type="PROSITE" id="PS50192">
    <property type="entry name" value="T_SNARE"/>
    <property type="match status" value="1"/>
</dbReference>
<organism evidence="3 4">
    <name type="scientific">Triplophysa tibetana</name>
    <dbReference type="NCBI Taxonomy" id="1572043"/>
    <lineage>
        <taxon>Eukaryota</taxon>
        <taxon>Metazoa</taxon>
        <taxon>Chordata</taxon>
        <taxon>Craniata</taxon>
        <taxon>Vertebrata</taxon>
        <taxon>Euteleostomi</taxon>
        <taxon>Actinopterygii</taxon>
        <taxon>Neopterygii</taxon>
        <taxon>Teleostei</taxon>
        <taxon>Ostariophysi</taxon>
        <taxon>Cypriniformes</taxon>
        <taxon>Nemacheilidae</taxon>
        <taxon>Triplophysa</taxon>
    </lineage>
</organism>
<dbReference type="GO" id="GO:0031201">
    <property type="term" value="C:SNARE complex"/>
    <property type="evidence" value="ECO:0007669"/>
    <property type="project" value="TreeGrafter"/>
</dbReference>
<keyword evidence="1" id="KW-0175">Coiled coil</keyword>